<accession>A0A432ZDV2</accession>
<evidence type="ECO:0000256" key="5">
    <source>
        <dbReference type="ARBA" id="ARBA00023270"/>
    </source>
</evidence>
<comment type="caution">
    <text evidence="8">The sequence shown here is derived from an EMBL/GenBank/DDBJ whole genome shotgun (WGS) entry which is preliminary data.</text>
</comment>
<comment type="similarity">
    <text evidence="2">Belongs to the DeoC/FbaB aldolase family. DeoC type 2 subfamily.</text>
</comment>
<evidence type="ECO:0000256" key="4">
    <source>
        <dbReference type="ARBA" id="ARBA00023239"/>
    </source>
</evidence>
<evidence type="ECO:0000256" key="6">
    <source>
        <dbReference type="ARBA" id="ARBA00048791"/>
    </source>
</evidence>
<dbReference type="InterPro" id="IPR013785">
    <property type="entry name" value="Aldolase_TIM"/>
</dbReference>
<dbReference type="OrthoDB" id="6579831at2"/>
<evidence type="ECO:0000313" key="9">
    <source>
        <dbReference type="Proteomes" id="UP000288279"/>
    </source>
</evidence>
<evidence type="ECO:0000256" key="3">
    <source>
        <dbReference type="ARBA" id="ARBA00012515"/>
    </source>
</evidence>
<dbReference type="GO" id="GO:0004139">
    <property type="term" value="F:deoxyribose-phosphate aldolase activity"/>
    <property type="evidence" value="ECO:0007669"/>
    <property type="project" value="UniProtKB-UniRule"/>
</dbReference>
<evidence type="ECO:0000256" key="2">
    <source>
        <dbReference type="ARBA" id="ARBA00009473"/>
    </source>
</evidence>
<reference evidence="8 9" key="1">
    <citation type="journal article" date="2011" name="Front. Microbiol.">
        <title>Genomic signatures of strain selection and enhancement in Bacillus atrophaeus var. globigii, a historical biowarfare simulant.</title>
        <authorList>
            <person name="Gibbons H.S."/>
            <person name="Broomall S.M."/>
            <person name="McNew L.A."/>
            <person name="Daligault H."/>
            <person name="Chapman C."/>
            <person name="Bruce D."/>
            <person name="Karavis M."/>
            <person name="Krepps M."/>
            <person name="McGregor P.A."/>
            <person name="Hong C."/>
            <person name="Park K.H."/>
            <person name="Akmal A."/>
            <person name="Feldman A."/>
            <person name="Lin J.S."/>
            <person name="Chang W.E."/>
            <person name="Higgs B.W."/>
            <person name="Demirev P."/>
            <person name="Lindquist J."/>
            <person name="Liem A."/>
            <person name="Fochler E."/>
            <person name="Read T.D."/>
            <person name="Tapia R."/>
            <person name="Johnson S."/>
            <person name="Bishop-Lilly K.A."/>
            <person name="Detter C."/>
            <person name="Han C."/>
            <person name="Sozhamannan S."/>
            <person name="Rosenzweig C.N."/>
            <person name="Skowronski E.W."/>
        </authorList>
    </citation>
    <scope>NUCLEOTIDE SEQUENCE [LARGE SCALE GENOMIC DNA]</scope>
    <source>
        <strain evidence="8 9">PIT1</strain>
    </source>
</reference>
<evidence type="ECO:0000313" key="8">
    <source>
        <dbReference type="EMBL" id="RUO75552.1"/>
    </source>
</evidence>
<dbReference type="PIRSF" id="PIRSF001357">
    <property type="entry name" value="DeoC"/>
    <property type="match status" value="1"/>
</dbReference>
<dbReference type="Proteomes" id="UP000288279">
    <property type="component" value="Unassembled WGS sequence"/>
</dbReference>
<dbReference type="InterPro" id="IPR002915">
    <property type="entry name" value="DeoC/FbaB/LacD_aldolase"/>
</dbReference>
<sequence length="258" mass="27810">MSPEITASRCLPLIDLTSLNVTDTPAAIERLVQQADTPFGQPAALCVYPEHIFQAKQLLRQRGLSTVQIATVTNFPDGSSNLQRALDETQRAVAAGADEIDLVLPYREILTGNYAAAEALVRQVREVCPSPLKLKVIIESGILETPELIAGASDLVIDCGADFIKTSTGKVEVNATLDAARVMLERIKLSGQRVGFKAAGGIRTVTDAAAYLELATEIMGEQWLQPESFRFGASGLLADIQRILEGQHDPSSKDESSY</sequence>
<dbReference type="GO" id="GO:0009264">
    <property type="term" value="P:deoxyribonucleotide catabolic process"/>
    <property type="evidence" value="ECO:0007669"/>
    <property type="project" value="UniProtKB-UniRule"/>
</dbReference>
<dbReference type="InterPro" id="IPR011343">
    <property type="entry name" value="DeoC"/>
</dbReference>
<dbReference type="NCBIfam" id="TIGR00126">
    <property type="entry name" value="deoC"/>
    <property type="match status" value="1"/>
</dbReference>
<dbReference type="SUPFAM" id="SSF51569">
    <property type="entry name" value="Aldolase"/>
    <property type="match status" value="1"/>
</dbReference>
<dbReference type="AlphaFoldDB" id="A0A432ZDV2"/>
<name>A0A432ZDV2_9GAMM</name>
<proteinExistence type="inferred from homology"/>
<keyword evidence="5" id="KW-0704">Schiff base</keyword>
<protein>
    <recommendedName>
        <fullName evidence="3 7">Deoxyribose-phosphate aldolase</fullName>
        <ecNumber evidence="3 7">4.1.2.4</ecNumber>
    </recommendedName>
</protein>
<dbReference type="PANTHER" id="PTHR10889:SF3">
    <property type="entry name" value="DEOXYRIBOSE-PHOSPHATE ALDOLASE"/>
    <property type="match status" value="1"/>
</dbReference>
<dbReference type="RefSeq" id="WP_126828775.1">
    <property type="nucleotide sequence ID" value="NZ_PIQG01000006.1"/>
</dbReference>
<dbReference type="EMBL" id="PIQG01000006">
    <property type="protein sequence ID" value="RUO75552.1"/>
    <property type="molecule type" value="Genomic_DNA"/>
</dbReference>
<evidence type="ECO:0000256" key="1">
    <source>
        <dbReference type="ARBA" id="ARBA00004816"/>
    </source>
</evidence>
<dbReference type="CDD" id="cd00959">
    <property type="entry name" value="DeoC"/>
    <property type="match status" value="1"/>
</dbReference>
<dbReference type="Gene3D" id="3.20.20.70">
    <property type="entry name" value="Aldolase class I"/>
    <property type="match status" value="1"/>
</dbReference>
<comment type="pathway">
    <text evidence="1">Carbohydrate degradation; 2-deoxy-D-ribose 1-phosphate degradation; D-glyceraldehyde 3-phosphate and acetaldehyde from 2-deoxy-alpha-D-ribose 1-phosphate: step 2/2.</text>
</comment>
<gene>
    <name evidence="8" type="primary">deoC</name>
    <name evidence="8" type="ORF">CWI83_10500</name>
</gene>
<organism evidence="8 9">
    <name type="scientific">Pseudidiomarina taiwanensis</name>
    <dbReference type="NCBI Taxonomy" id="337250"/>
    <lineage>
        <taxon>Bacteria</taxon>
        <taxon>Pseudomonadati</taxon>
        <taxon>Pseudomonadota</taxon>
        <taxon>Gammaproteobacteria</taxon>
        <taxon>Alteromonadales</taxon>
        <taxon>Idiomarinaceae</taxon>
        <taxon>Pseudidiomarina</taxon>
    </lineage>
</organism>
<dbReference type="GO" id="GO:0016052">
    <property type="term" value="P:carbohydrate catabolic process"/>
    <property type="evidence" value="ECO:0007669"/>
    <property type="project" value="TreeGrafter"/>
</dbReference>
<comment type="catalytic activity">
    <reaction evidence="6">
        <text>2-deoxy-D-ribose 5-phosphate = D-glyceraldehyde 3-phosphate + acetaldehyde</text>
        <dbReference type="Rhea" id="RHEA:12821"/>
        <dbReference type="ChEBI" id="CHEBI:15343"/>
        <dbReference type="ChEBI" id="CHEBI:59776"/>
        <dbReference type="ChEBI" id="CHEBI:62877"/>
        <dbReference type="EC" id="4.1.2.4"/>
    </reaction>
</comment>
<dbReference type="Pfam" id="PF01791">
    <property type="entry name" value="DeoC"/>
    <property type="match status" value="1"/>
</dbReference>
<keyword evidence="9" id="KW-1185">Reference proteome</keyword>
<keyword evidence="4" id="KW-0456">Lyase</keyword>
<dbReference type="SMART" id="SM01133">
    <property type="entry name" value="DeoC"/>
    <property type="match status" value="1"/>
</dbReference>
<dbReference type="PANTHER" id="PTHR10889">
    <property type="entry name" value="DEOXYRIBOSE-PHOSPHATE ALDOLASE"/>
    <property type="match status" value="1"/>
</dbReference>
<evidence type="ECO:0000256" key="7">
    <source>
        <dbReference type="NCBIfam" id="TIGR00126"/>
    </source>
</evidence>
<dbReference type="EC" id="4.1.2.4" evidence="3 7"/>
<dbReference type="GO" id="GO:0005737">
    <property type="term" value="C:cytoplasm"/>
    <property type="evidence" value="ECO:0007669"/>
    <property type="project" value="InterPro"/>
</dbReference>